<sequence length="688" mass="77048">MKKQYFVLLGLTPFTFAVQSATVLDVQDVDITKLLNPLSTTNAAGPPNQYSFTEQTHIEQQGKKWVRHQQRYLGIPIYGQSVVSLKDHYGVAQAITGNVIQDIESDIGSTLPLINQDQAINIAKGTNKSNVKRTTTSAHTDAESAELMIIINDQKMAQLIYRVSYLTVKDKAPSRPITMIDAKDGRILDRWEGIAFKQAEGVGGNQKSGRYYFSDNSKFGGFEVNDACQMDSKNVVTLDMNSSTWSGRIHQFTCPENTARSANGAYAPMNDAQYFGQRVFDMYGEWLNTRPIRQKLTMRVHYGNNYGNAFWDGQQMTFGDGGSYMYPLATWDVIAHEVSHGYTEQNSNLEYRGMSGGMNESFSDVSAAALSYFVHGSFNWKMGEHVMKHSEAMRFFINPSQDGASIQHVNQYYNGIDVHHSSGIFNHAFYLLATSPDWDIKKAFLVYATANKLFWQPRSTFQQGAEGICQAATQLGYETQSIATAFQQVGITVQRCESSTPNPQPPIPNPETPTPSNEATLVLNQPTVIKGVYGDKPRFRLNNPPSNGYVSIDTFGGQGDIDIFIAIDRQPTPTDYDCSSQNSGTDESCLFLDYPANSYHVLVVSKSDFSDVILLIAGNSESTPPLPTPPVPQPEDYCAYVPEWSPYNHYYYQEIVQSKGYMFRSLQPSSGWDPYLYPTVWQYLRPCR</sequence>
<dbReference type="InterPro" id="IPR013856">
    <property type="entry name" value="Peptidase_M4_domain"/>
</dbReference>
<dbReference type="Pfam" id="PF02868">
    <property type="entry name" value="Peptidase_M4_C"/>
    <property type="match status" value="1"/>
</dbReference>
<evidence type="ECO:0000256" key="10">
    <source>
        <dbReference type="SAM" id="MobiDB-lite"/>
    </source>
</evidence>
<evidence type="ECO:0000256" key="7">
    <source>
        <dbReference type="ARBA" id="ARBA00023145"/>
    </source>
</evidence>
<dbReference type="GO" id="GO:0046872">
    <property type="term" value="F:metal ion binding"/>
    <property type="evidence" value="ECO:0007669"/>
    <property type="project" value="UniProtKB-UniRule"/>
</dbReference>
<evidence type="ECO:0000256" key="8">
    <source>
        <dbReference type="PIRSR" id="PIRSR623612-1"/>
    </source>
</evidence>
<dbReference type="InterPro" id="IPR023612">
    <property type="entry name" value="Peptidase_M4"/>
</dbReference>
<dbReference type="Proteomes" id="UP000093523">
    <property type="component" value="Unassembled WGS sequence"/>
</dbReference>
<dbReference type="InterPro" id="IPR050728">
    <property type="entry name" value="Zinc_Metalloprotease_M4"/>
</dbReference>
<accession>A0A1B9P470</accession>
<dbReference type="PRINTS" id="PR00730">
    <property type="entry name" value="THERMOLYSIN"/>
</dbReference>
<evidence type="ECO:0000256" key="4">
    <source>
        <dbReference type="ARBA" id="ARBA00022801"/>
    </source>
</evidence>
<dbReference type="GO" id="GO:0005576">
    <property type="term" value="C:extracellular region"/>
    <property type="evidence" value="ECO:0007669"/>
    <property type="project" value="UniProtKB-SubCell"/>
</dbReference>
<dbReference type="Gene3D" id="2.60.120.380">
    <property type="match status" value="1"/>
</dbReference>
<evidence type="ECO:0000256" key="1">
    <source>
        <dbReference type="ARBA" id="ARBA00009388"/>
    </source>
</evidence>
<feature type="active site" description="Proton donor" evidence="8">
    <location>
        <position position="419"/>
    </location>
</feature>
<comment type="function">
    <text evidence="9">Extracellular zinc metalloprotease.</text>
</comment>
<dbReference type="InterPro" id="IPR027268">
    <property type="entry name" value="Peptidase_M4/M1_CTD_sf"/>
</dbReference>
<keyword evidence="3" id="KW-0479">Metal-binding</keyword>
<feature type="signal peptide" evidence="9">
    <location>
        <begin position="1"/>
        <end position="20"/>
    </location>
</feature>
<feature type="domain" description="Peptidase M4" evidence="11">
    <location>
        <begin position="207"/>
        <end position="344"/>
    </location>
</feature>
<evidence type="ECO:0000256" key="5">
    <source>
        <dbReference type="ARBA" id="ARBA00022833"/>
    </source>
</evidence>
<keyword evidence="7" id="KW-0865">Zymogen</keyword>
<evidence type="ECO:0000256" key="6">
    <source>
        <dbReference type="ARBA" id="ARBA00023049"/>
    </source>
</evidence>
<dbReference type="STRING" id="688.A6E04_05210"/>
<keyword evidence="9" id="KW-0732">Signal</keyword>
<dbReference type="GO" id="GO:0006508">
    <property type="term" value="P:proteolysis"/>
    <property type="evidence" value="ECO:0007669"/>
    <property type="project" value="UniProtKB-KW"/>
</dbReference>
<evidence type="ECO:0000259" key="12">
    <source>
        <dbReference type="Pfam" id="PF02868"/>
    </source>
</evidence>
<dbReference type="Gene3D" id="3.10.170.10">
    <property type="match status" value="1"/>
</dbReference>
<feature type="active site" evidence="8">
    <location>
        <position position="337"/>
    </location>
</feature>
<dbReference type="InterPro" id="IPR001570">
    <property type="entry name" value="Peptidase_M4_C_domain"/>
</dbReference>
<evidence type="ECO:0000259" key="11">
    <source>
        <dbReference type="Pfam" id="PF01447"/>
    </source>
</evidence>
<comment type="cofactor">
    <cofactor evidence="9">
        <name>Zn(2+)</name>
        <dbReference type="ChEBI" id="CHEBI:29105"/>
    </cofactor>
</comment>
<name>A0A1B9P470_ALILO</name>
<keyword evidence="2 9" id="KW-0645">Protease</keyword>
<dbReference type="EMBL" id="MAJU01000004">
    <property type="protein sequence ID" value="OCH23306.1"/>
    <property type="molecule type" value="Genomic_DNA"/>
</dbReference>
<organism evidence="13 14">
    <name type="scientific">Aliivibrio logei</name>
    <name type="common">Vibrio logei</name>
    <dbReference type="NCBI Taxonomy" id="688"/>
    <lineage>
        <taxon>Bacteria</taxon>
        <taxon>Pseudomonadati</taxon>
        <taxon>Pseudomonadota</taxon>
        <taxon>Gammaproteobacteria</taxon>
        <taxon>Vibrionales</taxon>
        <taxon>Vibrionaceae</taxon>
        <taxon>Aliivibrio</taxon>
    </lineage>
</organism>
<dbReference type="Gene3D" id="3.10.450.490">
    <property type="match status" value="1"/>
</dbReference>
<feature type="region of interest" description="Disordered" evidence="10">
    <location>
        <begin position="495"/>
        <end position="517"/>
    </location>
</feature>
<gene>
    <name evidence="13" type="ORF">A6E04_05210</name>
</gene>
<dbReference type="SUPFAM" id="SSF55486">
    <property type="entry name" value="Metalloproteases ('zincins'), catalytic domain"/>
    <property type="match status" value="1"/>
</dbReference>
<dbReference type="Gene3D" id="1.10.390.10">
    <property type="entry name" value="Neutral Protease Domain 2"/>
    <property type="match status" value="1"/>
</dbReference>
<dbReference type="EC" id="3.4.24.-" evidence="9"/>
<dbReference type="PANTHER" id="PTHR33794:SF1">
    <property type="entry name" value="BACILLOLYSIN"/>
    <property type="match status" value="1"/>
</dbReference>
<dbReference type="CDD" id="cd09597">
    <property type="entry name" value="M4_TLP"/>
    <property type="match status" value="1"/>
</dbReference>
<comment type="similarity">
    <text evidence="1 9">Belongs to the peptidase M4 family.</text>
</comment>
<dbReference type="OrthoDB" id="5378341at2"/>
<evidence type="ECO:0000256" key="9">
    <source>
        <dbReference type="RuleBase" id="RU366073"/>
    </source>
</evidence>
<keyword evidence="9" id="KW-0964">Secreted</keyword>
<proteinExistence type="inferred from homology"/>
<feature type="chain" id="PRO_5023063109" description="Neutral metalloproteinase" evidence="9">
    <location>
        <begin position="21"/>
        <end position="688"/>
    </location>
</feature>
<comment type="caution">
    <text evidence="13">The sequence shown here is derived from an EMBL/GenBank/DDBJ whole genome shotgun (WGS) entry which is preliminary data.</text>
</comment>
<dbReference type="AlphaFoldDB" id="A0A1B9P470"/>
<protein>
    <recommendedName>
        <fullName evidence="9">Neutral metalloproteinase</fullName>
        <ecNumber evidence="9">3.4.24.-</ecNumber>
    </recommendedName>
</protein>
<feature type="compositionally biased region" description="Pro residues" evidence="10">
    <location>
        <begin position="502"/>
        <end position="513"/>
    </location>
</feature>
<keyword evidence="4 9" id="KW-0378">Hydrolase</keyword>
<feature type="domain" description="Peptidase M4 C-terminal" evidence="12">
    <location>
        <begin position="347"/>
        <end position="491"/>
    </location>
</feature>
<evidence type="ECO:0000256" key="3">
    <source>
        <dbReference type="ARBA" id="ARBA00022723"/>
    </source>
</evidence>
<keyword evidence="5 9" id="KW-0862">Zinc</keyword>
<evidence type="ECO:0000313" key="13">
    <source>
        <dbReference type="EMBL" id="OCH23306.1"/>
    </source>
</evidence>
<evidence type="ECO:0000313" key="14">
    <source>
        <dbReference type="Proteomes" id="UP000093523"/>
    </source>
</evidence>
<dbReference type="Pfam" id="PF01447">
    <property type="entry name" value="Peptidase_M4"/>
    <property type="match status" value="1"/>
</dbReference>
<comment type="subcellular location">
    <subcellularLocation>
        <location evidence="9">Secreted</location>
    </subcellularLocation>
</comment>
<dbReference type="Gene3D" id="3.10.450.40">
    <property type="match status" value="1"/>
</dbReference>
<keyword evidence="6 9" id="KW-0482">Metalloprotease</keyword>
<reference evidence="13 14" key="1">
    <citation type="submission" date="2016-06" db="EMBL/GenBank/DDBJ databases">
        <authorList>
            <person name="Kjaerup R.B."/>
            <person name="Dalgaard T.S."/>
            <person name="Juul-Madsen H.R."/>
        </authorList>
    </citation>
    <scope>NUCLEOTIDE SEQUENCE [LARGE SCALE GENOMIC DNA]</scope>
    <source>
        <strain evidence="13 14">1S159</strain>
    </source>
</reference>
<dbReference type="RefSeq" id="WP_065609866.1">
    <property type="nucleotide sequence ID" value="NZ_CAWMPN010000004.1"/>
</dbReference>
<dbReference type="PANTHER" id="PTHR33794">
    <property type="entry name" value="BACILLOLYSIN"/>
    <property type="match status" value="1"/>
</dbReference>
<dbReference type="GO" id="GO:0004222">
    <property type="term" value="F:metalloendopeptidase activity"/>
    <property type="evidence" value="ECO:0007669"/>
    <property type="project" value="UniProtKB-UniRule"/>
</dbReference>
<evidence type="ECO:0000256" key="2">
    <source>
        <dbReference type="ARBA" id="ARBA00022670"/>
    </source>
</evidence>